<protein>
    <submittedName>
        <fullName evidence="1">Uncharacterized protein</fullName>
    </submittedName>
</protein>
<gene>
    <name evidence="1" type="ORF">METZ01_LOCUS336277</name>
</gene>
<dbReference type="AlphaFoldDB" id="A0A382QD18"/>
<sequence>MSAKVTAKAVSQVQNQLPEFINDEFPLYKKFMEHYYEFMETLCVYYSGYTVDQLPAIKLEDSIDGFLLIDSTDGGTENAGENILNEEEAPTAANAFTVGETATGQTSGATATVKATGAFTAINKVFLEPTNDLNFVVDEVILGSISTARGTITKLNRKPLNATKTFSDLINSDETSEGLLKAFKKELYPNIRDSASGDLKFF</sequence>
<organism evidence="1">
    <name type="scientific">marine metagenome</name>
    <dbReference type="NCBI Taxonomy" id="408172"/>
    <lineage>
        <taxon>unclassified sequences</taxon>
        <taxon>metagenomes</taxon>
        <taxon>ecological metagenomes</taxon>
    </lineage>
</organism>
<dbReference type="EMBL" id="UINC01113663">
    <property type="protein sequence ID" value="SVC83423.1"/>
    <property type="molecule type" value="Genomic_DNA"/>
</dbReference>
<reference evidence="1" key="1">
    <citation type="submission" date="2018-05" db="EMBL/GenBank/DDBJ databases">
        <authorList>
            <person name="Lanie J.A."/>
            <person name="Ng W.-L."/>
            <person name="Kazmierczak K.M."/>
            <person name="Andrzejewski T.M."/>
            <person name="Davidsen T.M."/>
            <person name="Wayne K.J."/>
            <person name="Tettelin H."/>
            <person name="Glass J.I."/>
            <person name="Rusch D."/>
            <person name="Podicherti R."/>
            <person name="Tsui H.-C.T."/>
            <person name="Winkler M.E."/>
        </authorList>
    </citation>
    <scope>NUCLEOTIDE SEQUENCE</scope>
</reference>
<feature type="non-terminal residue" evidence="1">
    <location>
        <position position="202"/>
    </location>
</feature>
<evidence type="ECO:0000313" key="1">
    <source>
        <dbReference type="EMBL" id="SVC83423.1"/>
    </source>
</evidence>
<proteinExistence type="predicted"/>
<accession>A0A382QD18</accession>
<name>A0A382QD18_9ZZZZ</name>